<feature type="transmembrane region" description="Helical" evidence="5">
    <location>
        <begin position="417"/>
        <end position="434"/>
    </location>
</feature>
<organism evidence="6 7">
    <name type="scientific">Rhodanobacter ginsengisoli</name>
    <dbReference type="NCBI Taxonomy" id="418646"/>
    <lineage>
        <taxon>Bacteria</taxon>
        <taxon>Pseudomonadati</taxon>
        <taxon>Pseudomonadota</taxon>
        <taxon>Gammaproteobacteria</taxon>
        <taxon>Lysobacterales</taxon>
        <taxon>Rhodanobacteraceae</taxon>
        <taxon>Rhodanobacter</taxon>
    </lineage>
</organism>
<protein>
    <submittedName>
        <fullName evidence="6">APC family permease</fullName>
    </submittedName>
</protein>
<feature type="transmembrane region" description="Helical" evidence="5">
    <location>
        <begin position="49"/>
        <end position="69"/>
    </location>
</feature>
<gene>
    <name evidence="6" type="ORF">ACFPPA_01995</name>
</gene>
<comment type="subcellular location">
    <subcellularLocation>
        <location evidence="1">Membrane</location>
        <topology evidence="1">Multi-pass membrane protein</topology>
    </subcellularLocation>
</comment>
<keyword evidence="2 5" id="KW-0812">Transmembrane</keyword>
<keyword evidence="7" id="KW-1185">Reference proteome</keyword>
<feature type="transmembrane region" description="Helical" evidence="5">
    <location>
        <begin position="18"/>
        <end position="37"/>
    </location>
</feature>
<dbReference type="PIRSF" id="PIRSF006060">
    <property type="entry name" value="AA_transporter"/>
    <property type="match status" value="1"/>
</dbReference>
<dbReference type="RefSeq" id="WP_377316772.1">
    <property type="nucleotide sequence ID" value="NZ_JBHSNF010000001.1"/>
</dbReference>
<evidence type="ECO:0000256" key="1">
    <source>
        <dbReference type="ARBA" id="ARBA00004141"/>
    </source>
</evidence>
<reference evidence="7" key="1">
    <citation type="journal article" date="2019" name="Int. J. Syst. Evol. Microbiol.">
        <title>The Global Catalogue of Microorganisms (GCM) 10K type strain sequencing project: providing services to taxonomists for standard genome sequencing and annotation.</title>
        <authorList>
            <consortium name="The Broad Institute Genomics Platform"/>
            <consortium name="The Broad Institute Genome Sequencing Center for Infectious Disease"/>
            <person name="Wu L."/>
            <person name="Ma J."/>
        </authorList>
    </citation>
    <scope>NUCLEOTIDE SEQUENCE [LARGE SCALE GENOMIC DNA]</scope>
    <source>
        <strain evidence="7">CGMCC 1.16619</strain>
    </source>
</reference>
<dbReference type="Gene3D" id="1.20.1740.10">
    <property type="entry name" value="Amino acid/polyamine transporter I"/>
    <property type="match status" value="1"/>
</dbReference>
<evidence type="ECO:0000256" key="3">
    <source>
        <dbReference type="ARBA" id="ARBA00022989"/>
    </source>
</evidence>
<dbReference type="Pfam" id="PF13520">
    <property type="entry name" value="AA_permease_2"/>
    <property type="match status" value="1"/>
</dbReference>
<dbReference type="Proteomes" id="UP001596114">
    <property type="component" value="Unassembled WGS sequence"/>
</dbReference>
<dbReference type="PANTHER" id="PTHR11785:SF512">
    <property type="entry name" value="SOBREMESA, ISOFORM B"/>
    <property type="match status" value="1"/>
</dbReference>
<accession>A0ABW0QLQ4</accession>
<proteinExistence type="predicted"/>
<keyword evidence="4 5" id="KW-0472">Membrane</keyword>
<evidence type="ECO:0000256" key="2">
    <source>
        <dbReference type="ARBA" id="ARBA00022692"/>
    </source>
</evidence>
<evidence type="ECO:0000256" key="5">
    <source>
        <dbReference type="SAM" id="Phobius"/>
    </source>
</evidence>
<feature type="transmembrane region" description="Helical" evidence="5">
    <location>
        <begin position="161"/>
        <end position="178"/>
    </location>
</feature>
<dbReference type="EMBL" id="JBHSNF010000001">
    <property type="protein sequence ID" value="MFC5524507.1"/>
    <property type="molecule type" value="Genomic_DNA"/>
</dbReference>
<dbReference type="PANTHER" id="PTHR11785">
    <property type="entry name" value="AMINO ACID TRANSPORTER"/>
    <property type="match status" value="1"/>
</dbReference>
<keyword evidence="3 5" id="KW-1133">Transmembrane helix</keyword>
<feature type="transmembrane region" description="Helical" evidence="5">
    <location>
        <begin position="332"/>
        <end position="350"/>
    </location>
</feature>
<name>A0ABW0QLQ4_9GAMM</name>
<dbReference type="InterPro" id="IPR002293">
    <property type="entry name" value="AA/rel_permease1"/>
</dbReference>
<comment type="caution">
    <text evidence="6">The sequence shown here is derived from an EMBL/GenBank/DDBJ whole genome shotgun (WGS) entry which is preliminary data.</text>
</comment>
<feature type="transmembrane region" description="Helical" evidence="5">
    <location>
        <begin position="81"/>
        <end position="102"/>
    </location>
</feature>
<feature type="transmembrane region" description="Helical" evidence="5">
    <location>
        <begin position="198"/>
        <end position="217"/>
    </location>
</feature>
<sequence length="443" mass="46834">MLTEPANAYARRLNTWDAAMIVIGGVIGAGIFLTPATVAHNTSSGTQVLILWALGGLLTLAGVLCYAELGARRPQAGGIYVYLREAFGLLPAFLFGWTMALINYPGSVAAVATKFAVYLCRALGVTRLYELPVAVGAIVFIVCINLFGIRAGAWMQNVFTVLKVAAIALLVVAGLVLADGHLGLALAVDTSQSVSSGALAGALLPVLFSYGGFHYLNDLAGEVRNPQRTLPRALGMGMAGVVICYLLVNYAYLAGLGHAGLAASLAPAADLMQRLFGVRGATVIEVGIACSTFGYCSIAIAGGARVLQTMGADGVFFRATGRVDARTRAPQIALAVLGAWAIVLTLSGTFNQLLNYTTVGEWLGHVFGIGTLFWYRKHFIDDPAPYRVPFYPLLPLIFVITVFGVIVASAIHAPGDAGMSLLIIALGVPVYYGWQRWTRRHPV</sequence>
<feature type="transmembrane region" description="Helical" evidence="5">
    <location>
        <begin position="356"/>
        <end position="376"/>
    </location>
</feature>
<evidence type="ECO:0000313" key="7">
    <source>
        <dbReference type="Proteomes" id="UP001596114"/>
    </source>
</evidence>
<dbReference type="InterPro" id="IPR050598">
    <property type="entry name" value="AminoAcid_Transporter"/>
</dbReference>
<evidence type="ECO:0000256" key="4">
    <source>
        <dbReference type="ARBA" id="ARBA00023136"/>
    </source>
</evidence>
<feature type="transmembrane region" description="Helical" evidence="5">
    <location>
        <begin position="131"/>
        <end position="149"/>
    </location>
</feature>
<feature type="transmembrane region" description="Helical" evidence="5">
    <location>
        <begin position="388"/>
        <end position="411"/>
    </location>
</feature>
<evidence type="ECO:0000313" key="6">
    <source>
        <dbReference type="EMBL" id="MFC5524507.1"/>
    </source>
</evidence>